<evidence type="ECO:0000256" key="4">
    <source>
        <dbReference type="ARBA" id="ARBA00022475"/>
    </source>
</evidence>
<evidence type="ECO:0000256" key="8">
    <source>
        <dbReference type="SAM" id="Phobius"/>
    </source>
</evidence>
<evidence type="ECO:0000313" key="9">
    <source>
        <dbReference type="EMBL" id="ABF92234.1"/>
    </source>
</evidence>
<dbReference type="HOGENOM" id="CLU_031275_6_0_7"/>
<accession>Q1DFH3</accession>
<feature type="transmembrane region" description="Helical" evidence="8">
    <location>
        <begin position="333"/>
        <end position="363"/>
    </location>
</feature>
<keyword evidence="3" id="KW-0813">Transport</keyword>
<evidence type="ECO:0000256" key="1">
    <source>
        <dbReference type="ARBA" id="ARBA00004651"/>
    </source>
</evidence>
<feature type="transmembrane region" description="Helical" evidence="8">
    <location>
        <begin position="261"/>
        <end position="290"/>
    </location>
</feature>
<evidence type="ECO:0000256" key="6">
    <source>
        <dbReference type="ARBA" id="ARBA00022989"/>
    </source>
</evidence>
<evidence type="ECO:0000313" key="10">
    <source>
        <dbReference type="Proteomes" id="UP000002402"/>
    </source>
</evidence>
<feature type="transmembrane region" description="Helical" evidence="8">
    <location>
        <begin position="94"/>
        <end position="119"/>
    </location>
</feature>
<keyword evidence="10" id="KW-1185">Reference proteome</keyword>
<feature type="transmembrane region" description="Helical" evidence="8">
    <location>
        <begin position="63"/>
        <end position="82"/>
    </location>
</feature>
<feature type="transmembrane region" description="Helical" evidence="8">
    <location>
        <begin position="228"/>
        <end position="249"/>
    </location>
</feature>
<comment type="similarity">
    <text evidence="2">Belongs to the autoinducer-2 exporter (AI-2E) (TC 2.A.86) family.</text>
</comment>
<dbReference type="KEGG" id="mxa:MXAN_0325"/>
<dbReference type="OrthoDB" id="9784366at2"/>
<keyword evidence="4" id="KW-1003">Cell membrane</keyword>
<evidence type="ECO:0000256" key="5">
    <source>
        <dbReference type="ARBA" id="ARBA00022692"/>
    </source>
</evidence>
<evidence type="ECO:0000256" key="7">
    <source>
        <dbReference type="ARBA" id="ARBA00023136"/>
    </source>
</evidence>
<proteinExistence type="inferred from homology"/>
<keyword evidence="7 8" id="KW-0472">Membrane</keyword>
<dbReference type="InterPro" id="IPR002549">
    <property type="entry name" value="AI-2E-like"/>
</dbReference>
<dbReference type="GO" id="GO:0055085">
    <property type="term" value="P:transmembrane transport"/>
    <property type="evidence" value="ECO:0007669"/>
    <property type="project" value="TreeGrafter"/>
</dbReference>
<dbReference type="Proteomes" id="UP000002402">
    <property type="component" value="Chromosome"/>
</dbReference>
<dbReference type="RefSeq" id="WP_011550464.1">
    <property type="nucleotide sequence ID" value="NC_008095.1"/>
</dbReference>
<reference evidence="9 10" key="1">
    <citation type="journal article" date="2006" name="Proc. Natl. Acad. Sci. U.S.A.">
        <title>Evolution of sensory complexity recorded in a myxobacterial genome.</title>
        <authorList>
            <person name="Goldman B.S."/>
            <person name="Nierman W.C."/>
            <person name="Kaiser D."/>
            <person name="Slater S.C."/>
            <person name="Durkin A.S."/>
            <person name="Eisen J.A."/>
            <person name="Ronning C.M."/>
            <person name="Barbazuk W.B."/>
            <person name="Blanchard M."/>
            <person name="Field C."/>
            <person name="Halling C."/>
            <person name="Hinkle G."/>
            <person name="Iartchuk O."/>
            <person name="Kim H.S."/>
            <person name="Mackenzie C."/>
            <person name="Madupu R."/>
            <person name="Miller N."/>
            <person name="Shvartsbeyn A."/>
            <person name="Sullivan S.A."/>
            <person name="Vaudin M."/>
            <person name="Wiegand R."/>
            <person name="Kaplan H.B."/>
        </authorList>
    </citation>
    <scope>NUCLEOTIDE SEQUENCE [LARGE SCALE GENOMIC DNA]</scope>
    <source>
        <strain evidence="10">DK1622</strain>
    </source>
</reference>
<dbReference type="GO" id="GO:0005886">
    <property type="term" value="C:plasma membrane"/>
    <property type="evidence" value="ECO:0007669"/>
    <property type="project" value="UniProtKB-SubCell"/>
</dbReference>
<name>Q1DFH3_MYXXD</name>
<organism evidence="9 10">
    <name type="scientific">Myxococcus xanthus (strain DK1622)</name>
    <dbReference type="NCBI Taxonomy" id="246197"/>
    <lineage>
        <taxon>Bacteria</taxon>
        <taxon>Pseudomonadati</taxon>
        <taxon>Myxococcota</taxon>
        <taxon>Myxococcia</taxon>
        <taxon>Myxococcales</taxon>
        <taxon>Cystobacterineae</taxon>
        <taxon>Myxococcaceae</taxon>
        <taxon>Myxococcus</taxon>
    </lineage>
</organism>
<dbReference type="EnsemblBacteria" id="ABF92234">
    <property type="protein sequence ID" value="ABF92234"/>
    <property type="gene ID" value="MXAN_0325"/>
</dbReference>
<dbReference type="EMBL" id="CP000113">
    <property type="protein sequence ID" value="ABF92234.1"/>
    <property type="molecule type" value="Genomic_DNA"/>
</dbReference>
<dbReference type="PANTHER" id="PTHR21716">
    <property type="entry name" value="TRANSMEMBRANE PROTEIN"/>
    <property type="match status" value="1"/>
</dbReference>
<evidence type="ECO:0000256" key="3">
    <source>
        <dbReference type="ARBA" id="ARBA00022448"/>
    </source>
</evidence>
<comment type="subcellular location">
    <subcellularLocation>
        <location evidence="1">Cell membrane</location>
        <topology evidence="1">Multi-pass membrane protein</topology>
    </subcellularLocation>
</comment>
<dbReference type="PANTHER" id="PTHR21716:SF53">
    <property type="entry name" value="PERMEASE PERM-RELATED"/>
    <property type="match status" value="1"/>
</dbReference>
<feature type="transmembrane region" description="Helical" evidence="8">
    <location>
        <begin position="297"/>
        <end position="313"/>
    </location>
</feature>
<dbReference type="Pfam" id="PF01594">
    <property type="entry name" value="AI-2E_transport"/>
    <property type="match status" value="1"/>
</dbReference>
<protein>
    <submittedName>
        <fullName evidence="9">Membrane protein</fullName>
    </submittedName>
</protein>
<keyword evidence="5 8" id="KW-0812">Transmembrane</keyword>
<dbReference type="eggNOG" id="COG0628">
    <property type="taxonomic scope" value="Bacteria"/>
</dbReference>
<sequence>MGSPFPAGWARRRQRYCTGAWAVVAERDGGGQRSQVTPTTVFTVCASVLAVVVLVTLVAKTRVALTLTGIATILALALEHGVARLERGRLPRLAAIALVMTALLVVVAALALLVIPAAADQLDALVRQWPQLMEELRSSRPIQVLSDRLQALGWARRLEEATPRLATGALPTLLIRAIGGVVGVVISALTVFFLVVFMLTFGGDLIRRGLALVGPEHRMRYVRVLHNVYSATGGYLSGLALICTINATLTTVTLALLGLPYFLPLGIASGFSSLVPYVGPLIAGGVITLLTWATQGIWAAAVALAYFLLYGPLEGNVLAPLVFRRTVHVNPLLVLLAVLFCAELAGIVGAVVAVPVAATLQIISREVLLFRQERRAARTIHPAEPE</sequence>
<dbReference type="STRING" id="246197.MXAN_0325"/>
<feature type="transmembrane region" description="Helical" evidence="8">
    <location>
        <begin position="173"/>
        <end position="199"/>
    </location>
</feature>
<gene>
    <name evidence="9" type="ordered locus">MXAN_0325</name>
</gene>
<dbReference type="GeneID" id="41357824"/>
<feature type="transmembrane region" description="Helical" evidence="8">
    <location>
        <begin position="36"/>
        <end position="57"/>
    </location>
</feature>
<dbReference type="AlphaFoldDB" id="Q1DFH3"/>
<keyword evidence="6 8" id="KW-1133">Transmembrane helix</keyword>
<evidence type="ECO:0000256" key="2">
    <source>
        <dbReference type="ARBA" id="ARBA00009773"/>
    </source>
</evidence>